<evidence type="ECO:0000256" key="2">
    <source>
        <dbReference type="ARBA" id="ARBA00005141"/>
    </source>
</evidence>
<proteinExistence type="inferred from homology"/>
<feature type="compositionally biased region" description="Basic and acidic residues" evidence="7">
    <location>
        <begin position="1"/>
        <end position="12"/>
    </location>
</feature>
<dbReference type="InterPro" id="IPR029044">
    <property type="entry name" value="Nucleotide-diphossugar_trans"/>
</dbReference>
<organism evidence="8 9">
    <name type="scientific">Silurus meridionalis</name>
    <name type="common">Southern catfish</name>
    <name type="synonym">Silurus soldatovi meridionalis</name>
    <dbReference type="NCBI Taxonomy" id="175797"/>
    <lineage>
        <taxon>Eukaryota</taxon>
        <taxon>Metazoa</taxon>
        <taxon>Chordata</taxon>
        <taxon>Craniata</taxon>
        <taxon>Vertebrata</taxon>
        <taxon>Euteleostomi</taxon>
        <taxon>Actinopterygii</taxon>
        <taxon>Neopterygii</taxon>
        <taxon>Teleostei</taxon>
        <taxon>Ostariophysi</taxon>
        <taxon>Siluriformes</taxon>
        <taxon>Siluridae</taxon>
        <taxon>Silurus</taxon>
    </lineage>
</organism>
<dbReference type="FunFam" id="3.90.550.10:FF:000074">
    <property type="entry name" value="N-acylneuraminate cytidylyltransferase A"/>
    <property type="match status" value="1"/>
</dbReference>
<protein>
    <recommendedName>
        <fullName evidence="4">N-acylneuraminate cytidylyltransferase</fullName>
        <ecNumber evidence="4">2.7.7.43</ecNumber>
    </recommendedName>
</protein>
<comment type="pathway">
    <text evidence="2">Amino-sugar metabolism; N-acetylneuraminate metabolism.</text>
</comment>
<dbReference type="EMBL" id="JABFDY010000018">
    <property type="protein sequence ID" value="KAF7694237.1"/>
    <property type="molecule type" value="Genomic_DNA"/>
</dbReference>
<keyword evidence="9" id="KW-1185">Reference proteome</keyword>
<evidence type="ECO:0000256" key="7">
    <source>
        <dbReference type="SAM" id="MobiDB-lite"/>
    </source>
</evidence>
<dbReference type="PANTHER" id="PTHR21485">
    <property type="entry name" value="HAD SUPERFAMILY MEMBERS CMAS AND KDSC"/>
    <property type="match status" value="1"/>
</dbReference>
<dbReference type="SUPFAM" id="SSF53448">
    <property type="entry name" value="Nucleotide-diphospho-sugar transferases"/>
    <property type="match status" value="1"/>
</dbReference>
<dbReference type="SUPFAM" id="SSF56784">
    <property type="entry name" value="HAD-like"/>
    <property type="match status" value="1"/>
</dbReference>
<dbReference type="InterPro" id="IPR003329">
    <property type="entry name" value="Cytidylyl_trans"/>
</dbReference>
<name>A0A8T0AQC9_SILME</name>
<dbReference type="Proteomes" id="UP000606274">
    <property type="component" value="Unassembled WGS sequence"/>
</dbReference>
<evidence type="ECO:0000256" key="4">
    <source>
        <dbReference type="ARBA" id="ARBA00012491"/>
    </source>
</evidence>
<gene>
    <name evidence="8" type="ORF">HF521_007990</name>
</gene>
<dbReference type="EC" id="2.7.7.43" evidence="4"/>
<reference evidence="8" key="1">
    <citation type="submission" date="2020-08" db="EMBL/GenBank/DDBJ databases">
        <title>Chromosome-level assembly of Southern catfish (Silurus meridionalis) provides insights into visual adaptation to the nocturnal and benthic lifestyles.</title>
        <authorList>
            <person name="Zhang Y."/>
            <person name="Wang D."/>
            <person name="Peng Z."/>
        </authorList>
    </citation>
    <scope>NUCLEOTIDE SEQUENCE</scope>
    <source>
        <strain evidence="8">SWU-2019-XX</strain>
        <tissue evidence="8">Muscle</tissue>
    </source>
</reference>
<dbReference type="Pfam" id="PF02348">
    <property type="entry name" value="CTP_transf_3"/>
    <property type="match status" value="1"/>
</dbReference>
<accession>A0A8T0AQC9</accession>
<keyword evidence="6" id="KW-0548">Nucleotidyltransferase</keyword>
<keyword evidence="5" id="KW-0808">Transferase</keyword>
<dbReference type="FunFam" id="3.40.50.1000:FF:000082">
    <property type="entry name" value="N-acylneuraminate cytidylyltransferase A"/>
    <property type="match status" value="1"/>
</dbReference>
<dbReference type="CDD" id="cd02513">
    <property type="entry name" value="CMP-NeuAc_Synthase"/>
    <property type="match status" value="1"/>
</dbReference>
<evidence type="ECO:0000256" key="6">
    <source>
        <dbReference type="ARBA" id="ARBA00022695"/>
    </source>
</evidence>
<dbReference type="InterPro" id="IPR036412">
    <property type="entry name" value="HAD-like_sf"/>
</dbReference>
<evidence type="ECO:0000313" key="8">
    <source>
        <dbReference type="EMBL" id="KAF7694237.1"/>
    </source>
</evidence>
<sequence>MAFSKKCADGAGEKYNNLPKKRADRAAKQNSNLSKKRMRLDNDVDNSDGCDDGGEDGGGEKHIAAVILARGGSKGIPLKNIKLLAGVPLIAWVLRTARDSQVFHSIWVSTDHDEIERVAKNWGAQVHRRSPEVSKDTSTSLETLQEFSRMNPEVDIICNIQATSPCLHPHHLIEAVEMMTKQGYNSVFSVVRRHHFRWKETKKGEATEPLNLNPSCRPRRQDWDGELCENGSFYFATKDLINKGLLQGGKVAYFEMPPENSVDIDVDIDWPVAEQRVLSFGYFGKDNLGKLRLLLCNVSGCLTDGQVYLSSTGEEMFSFNTKDLAAIRMLKNEKIQVILISSSDDPISDAFAEKLYEKTGCKVTHLKEDKQVELERLLKEKRLKWKNVAFMGNDLPDVDCLNLAGLSAVPFDVPIVVLNAAKYQCQSAAGHGALKEFVEHLLLMNKGAMFQEEKKRN</sequence>
<comment type="caution">
    <text evidence="8">The sequence shown here is derived from an EMBL/GenBank/DDBJ whole genome shotgun (WGS) entry which is preliminary data.</text>
</comment>
<dbReference type="GO" id="GO:0008781">
    <property type="term" value="F:N-acylneuraminate cytidylyltransferase activity"/>
    <property type="evidence" value="ECO:0007669"/>
    <property type="project" value="UniProtKB-EC"/>
</dbReference>
<evidence type="ECO:0000313" key="9">
    <source>
        <dbReference type="Proteomes" id="UP000606274"/>
    </source>
</evidence>
<dbReference type="InterPro" id="IPR023214">
    <property type="entry name" value="HAD_sf"/>
</dbReference>
<comment type="catalytic activity">
    <reaction evidence="1">
        <text>an N-acylneuraminate + CTP = a CMP-N-acyl-beta-neuraminate + diphosphate</text>
        <dbReference type="Rhea" id="RHEA:11344"/>
        <dbReference type="ChEBI" id="CHEBI:33019"/>
        <dbReference type="ChEBI" id="CHEBI:37563"/>
        <dbReference type="ChEBI" id="CHEBI:60073"/>
        <dbReference type="ChEBI" id="CHEBI:68671"/>
        <dbReference type="EC" id="2.7.7.43"/>
    </reaction>
</comment>
<evidence type="ECO:0000256" key="5">
    <source>
        <dbReference type="ARBA" id="ARBA00022679"/>
    </source>
</evidence>
<dbReference type="InterPro" id="IPR050793">
    <property type="entry name" value="CMP-NeuNAc_synthase"/>
</dbReference>
<dbReference type="PANTHER" id="PTHR21485:SF3">
    <property type="entry name" value="N-ACYLNEURAMINATE CYTIDYLYLTRANSFERASE"/>
    <property type="match status" value="1"/>
</dbReference>
<dbReference type="Gene3D" id="3.40.50.1000">
    <property type="entry name" value="HAD superfamily/HAD-like"/>
    <property type="match status" value="1"/>
</dbReference>
<dbReference type="Gene3D" id="3.90.550.10">
    <property type="entry name" value="Spore Coat Polysaccharide Biosynthesis Protein SpsA, Chain A"/>
    <property type="match status" value="1"/>
</dbReference>
<evidence type="ECO:0000256" key="3">
    <source>
        <dbReference type="ARBA" id="ARBA00010726"/>
    </source>
</evidence>
<evidence type="ECO:0000256" key="1">
    <source>
        <dbReference type="ARBA" id="ARBA00001862"/>
    </source>
</evidence>
<feature type="region of interest" description="Disordered" evidence="7">
    <location>
        <begin position="1"/>
        <end position="56"/>
    </location>
</feature>
<dbReference type="AlphaFoldDB" id="A0A8T0AQC9"/>
<feature type="compositionally biased region" description="Acidic residues" evidence="7">
    <location>
        <begin position="43"/>
        <end position="56"/>
    </location>
</feature>
<comment type="similarity">
    <text evidence="3">Belongs to the CMP-NeuNAc synthase family.</text>
</comment>